<name>D3Q9Q9_STANL</name>
<accession>D3Q9Q9</accession>
<dbReference type="AlphaFoldDB" id="D3Q9Q9"/>
<dbReference type="EMBL" id="CP001778">
    <property type="protein sequence ID" value="ADD44605.1"/>
    <property type="molecule type" value="Genomic_DNA"/>
</dbReference>
<reference evidence="3 4" key="1">
    <citation type="journal article" date="2009" name="Stand. Genomic Sci.">
        <title>Complete genome sequence of Stackebrandtia nassauensis type strain (LLR-40K-21).</title>
        <authorList>
            <person name="Munk C."/>
            <person name="Lapidus A."/>
            <person name="Copeland A."/>
            <person name="Jando M."/>
            <person name="Mayilraj S."/>
            <person name="Glavina Del Rio T."/>
            <person name="Nolan M."/>
            <person name="Chen F."/>
            <person name="Lucas S."/>
            <person name="Tice H."/>
            <person name="Cheng J.F."/>
            <person name="Han C."/>
            <person name="Detter J.C."/>
            <person name="Bruce D."/>
            <person name="Goodwin L."/>
            <person name="Chain P."/>
            <person name="Pitluck S."/>
            <person name="Goker M."/>
            <person name="Ovchinikova G."/>
            <person name="Pati A."/>
            <person name="Ivanova N."/>
            <person name="Mavromatis K."/>
            <person name="Chen A."/>
            <person name="Palaniappan K."/>
            <person name="Land M."/>
            <person name="Hauser L."/>
            <person name="Chang Y.J."/>
            <person name="Jeffries C.D."/>
            <person name="Bristow J."/>
            <person name="Eisen J.A."/>
            <person name="Markowitz V."/>
            <person name="Hugenholtz P."/>
            <person name="Kyrpides N.C."/>
            <person name="Klenk H.P."/>
        </authorList>
    </citation>
    <scope>NUCLEOTIDE SEQUENCE [LARGE SCALE GENOMIC DNA]</scope>
    <source>
        <strain evidence="4">DSM 44728 / CIP 108903 / NRRL B-16338 / NBRC 102104 / LLR-40K-21</strain>
    </source>
</reference>
<protein>
    <recommendedName>
        <fullName evidence="5">DUF4333 domain-containing protein</fullName>
    </recommendedName>
</protein>
<organism evidence="3 4">
    <name type="scientific">Stackebrandtia nassauensis (strain DSM 44728 / CIP 108903 / NRRL B-16338 / NBRC 102104 / LLR-40K-21)</name>
    <dbReference type="NCBI Taxonomy" id="446470"/>
    <lineage>
        <taxon>Bacteria</taxon>
        <taxon>Bacillati</taxon>
        <taxon>Actinomycetota</taxon>
        <taxon>Actinomycetes</taxon>
        <taxon>Glycomycetales</taxon>
        <taxon>Glycomycetaceae</taxon>
        <taxon>Stackebrandtia</taxon>
    </lineage>
</organism>
<evidence type="ECO:0000256" key="2">
    <source>
        <dbReference type="SAM" id="SignalP"/>
    </source>
</evidence>
<dbReference type="RefSeq" id="WP_013020176.1">
    <property type="nucleotide sequence ID" value="NC_013947.1"/>
</dbReference>
<evidence type="ECO:0000313" key="4">
    <source>
        <dbReference type="Proteomes" id="UP000000844"/>
    </source>
</evidence>
<keyword evidence="2" id="KW-0732">Signal</keyword>
<evidence type="ECO:0008006" key="5">
    <source>
        <dbReference type="Google" id="ProtNLM"/>
    </source>
</evidence>
<gene>
    <name evidence="3" type="ordered locus">Snas_4967</name>
</gene>
<feature type="compositionally biased region" description="Basic and acidic residues" evidence="1">
    <location>
        <begin position="60"/>
        <end position="77"/>
    </location>
</feature>
<dbReference type="Proteomes" id="UP000000844">
    <property type="component" value="Chromosome"/>
</dbReference>
<evidence type="ECO:0000313" key="3">
    <source>
        <dbReference type="EMBL" id="ADD44605.1"/>
    </source>
</evidence>
<sequence>MNRLLTTTIGIAAIAMALTACGTDDPPGDSKDGPIDATSESEGEGIAEGDFRNAPVPTNDPKDAWEKDLPAEPDREAPLAEKIEFELVSAAAEYTHQYDDKSEVTCPDIKGDKDEDVTCEMTYFGQKVEWKVSISGGSMVARYEYESEQSVQSREFLENALRYKAQTEDVMCELDEEYTVVNPQKSEPVVCHSLKDGEQANWQLSIGARGAVTFSQKG</sequence>
<evidence type="ECO:0000256" key="1">
    <source>
        <dbReference type="SAM" id="MobiDB-lite"/>
    </source>
</evidence>
<feature type="region of interest" description="Disordered" evidence="1">
    <location>
        <begin position="21"/>
        <end position="77"/>
    </location>
</feature>
<dbReference type="KEGG" id="sna:Snas_4967"/>
<feature type="chain" id="PRO_5003049814" description="DUF4333 domain-containing protein" evidence="2">
    <location>
        <begin position="23"/>
        <end position="218"/>
    </location>
</feature>
<dbReference type="PROSITE" id="PS51257">
    <property type="entry name" value="PROKAR_LIPOPROTEIN"/>
    <property type="match status" value="1"/>
</dbReference>
<dbReference type="HOGENOM" id="CLU_1266250_0_0_11"/>
<keyword evidence="4" id="KW-1185">Reference proteome</keyword>
<proteinExistence type="predicted"/>
<dbReference type="eggNOG" id="ENOG5034A6H">
    <property type="taxonomic scope" value="Bacteria"/>
</dbReference>
<feature type="signal peptide" evidence="2">
    <location>
        <begin position="1"/>
        <end position="22"/>
    </location>
</feature>